<dbReference type="Pfam" id="PF00169">
    <property type="entry name" value="PH"/>
    <property type="match status" value="1"/>
</dbReference>
<evidence type="ECO:0000256" key="6">
    <source>
        <dbReference type="ARBA" id="ARBA00022840"/>
    </source>
</evidence>
<protein>
    <submittedName>
        <fullName evidence="15">Kinesin-domain-containing protein</fullName>
    </submittedName>
</protein>
<feature type="domain" description="Kinesin motor" evidence="14">
    <location>
        <begin position="8"/>
        <end position="361"/>
    </location>
</feature>
<organism evidence="15 16">
    <name type="scientific">Gymnopus androsaceus JB14</name>
    <dbReference type="NCBI Taxonomy" id="1447944"/>
    <lineage>
        <taxon>Eukaryota</taxon>
        <taxon>Fungi</taxon>
        <taxon>Dikarya</taxon>
        <taxon>Basidiomycota</taxon>
        <taxon>Agaricomycotina</taxon>
        <taxon>Agaricomycetes</taxon>
        <taxon>Agaricomycetidae</taxon>
        <taxon>Agaricales</taxon>
        <taxon>Marasmiineae</taxon>
        <taxon>Omphalotaceae</taxon>
        <taxon>Gymnopus</taxon>
    </lineage>
</organism>
<evidence type="ECO:0000256" key="7">
    <source>
        <dbReference type="ARBA" id="ARBA00023054"/>
    </source>
</evidence>
<dbReference type="GO" id="GO:0005546">
    <property type="term" value="F:phosphatidylinositol-4,5-bisphosphate binding"/>
    <property type="evidence" value="ECO:0007669"/>
    <property type="project" value="UniProtKB-ARBA"/>
</dbReference>
<feature type="domain" description="FHA" evidence="13">
    <location>
        <begin position="508"/>
        <end position="559"/>
    </location>
</feature>
<feature type="domain" description="PH" evidence="12">
    <location>
        <begin position="1435"/>
        <end position="1534"/>
    </location>
</feature>
<dbReference type="GO" id="GO:0005874">
    <property type="term" value="C:microtubule"/>
    <property type="evidence" value="ECO:0007669"/>
    <property type="project" value="UniProtKB-KW"/>
</dbReference>
<comment type="subcellular location">
    <subcellularLocation>
        <location evidence="1">Cytoplasm</location>
        <location evidence="1">Cytoskeleton</location>
    </subcellularLocation>
</comment>
<evidence type="ECO:0000259" key="13">
    <source>
        <dbReference type="PROSITE" id="PS50006"/>
    </source>
</evidence>
<keyword evidence="4" id="KW-0493">Microtubule</keyword>
<dbReference type="InterPro" id="IPR001752">
    <property type="entry name" value="Kinesin_motor_dom"/>
</dbReference>
<dbReference type="InterPro" id="IPR032405">
    <property type="entry name" value="Kinesin_assoc"/>
</dbReference>
<dbReference type="Pfam" id="PF00498">
    <property type="entry name" value="FHA"/>
    <property type="match status" value="1"/>
</dbReference>
<evidence type="ECO:0000313" key="15">
    <source>
        <dbReference type="EMBL" id="KAE9399101.1"/>
    </source>
</evidence>
<keyword evidence="9" id="KW-0206">Cytoskeleton</keyword>
<dbReference type="Pfam" id="PF12473">
    <property type="entry name" value="DUF3694"/>
    <property type="match status" value="1"/>
</dbReference>
<evidence type="ECO:0000256" key="4">
    <source>
        <dbReference type="ARBA" id="ARBA00022701"/>
    </source>
</evidence>
<evidence type="ECO:0000256" key="1">
    <source>
        <dbReference type="ARBA" id="ARBA00004245"/>
    </source>
</evidence>
<dbReference type="InterPro" id="IPR011993">
    <property type="entry name" value="PH-like_dom_sf"/>
</dbReference>
<feature type="region of interest" description="Disordered" evidence="11">
    <location>
        <begin position="613"/>
        <end position="635"/>
    </location>
</feature>
<dbReference type="InterPro" id="IPR000253">
    <property type="entry name" value="FHA_dom"/>
</dbReference>
<proteinExistence type="inferred from homology"/>
<dbReference type="PANTHER" id="PTHR47117">
    <property type="entry name" value="STAR-RELATED LIPID TRANSFER PROTEIN 9"/>
    <property type="match status" value="1"/>
</dbReference>
<dbReference type="PROSITE" id="PS50067">
    <property type="entry name" value="KINESIN_MOTOR_2"/>
    <property type="match status" value="1"/>
</dbReference>
<dbReference type="Gene3D" id="3.40.850.10">
    <property type="entry name" value="Kinesin motor domain"/>
    <property type="match status" value="1"/>
</dbReference>
<comment type="caution">
    <text evidence="10">Lacks conserved residue(s) required for the propagation of feature annotation.</text>
</comment>
<dbReference type="Gene3D" id="2.30.29.30">
    <property type="entry name" value="Pleckstrin-homology domain (PH domain)/Phosphotyrosine-binding domain (PTB)"/>
    <property type="match status" value="1"/>
</dbReference>
<dbReference type="CDD" id="cd01233">
    <property type="entry name" value="PH_KIFIA_KIFIB"/>
    <property type="match status" value="1"/>
</dbReference>
<name>A0A6A4HNA9_9AGAR</name>
<keyword evidence="5" id="KW-0547">Nucleotide-binding</keyword>
<dbReference type="InterPro" id="IPR036961">
    <property type="entry name" value="Kinesin_motor_dom_sf"/>
</dbReference>
<keyword evidence="6" id="KW-0067">ATP-binding</keyword>
<dbReference type="SMART" id="SM00240">
    <property type="entry name" value="FHA"/>
    <property type="match status" value="1"/>
</dbReference>
<evidence type="ECO:0000259" key="12">
    <source>
        <dbReference type="PROSITE" id="PS50003"/>
    </source>
</evidence>
<evidence type="ECO:0000256" key="5">
    <source>
        <dbReference type="ARBA" id="ARBA00022741"/>
    </source>
</evidence>
<dbReference type="CDD" id="cd01365">
    <property type="entry name" value="KISc_KIF1A_KIF1B"/>
    <property type="match status" value="1"/>
</dbReference>
<dbReference type="InterPro" id="IPR008984">
    <property type="entry name" value="SMAD_FHA_dom_sf"/>
</dbReference>
<dbReference type="Pfam" id="PF00225">
    <property type="entry name" value="Kinesin"/>
    <property type="match status" value="1"/>
</dbReference>
<dbReference type="Gene3D" id="2.60.200.20">
    <property type="match status" value="1"/>
</dbReference>
<dbReference type="GO" id="GO:0047496">
    <property type="term" value="P:vesicle transport along microtubule"/>
    <property type="evidence" value="ECO:0007669"/>
    <property type="project" value="UniProtKB-ARBA"/>
</dbReference>
<evidence type="ECO:0000256" key="8">
    <source>
        <dbReference type="ARBA" id="ARBA00023175"/>
    </source>
</evidence>
<gene>
    <name evidence="15" type="ORF">BT96DRAFT_939636</name>
</gene>
<evidence type="ECO:0000313" key="16">
    <source>
        <dbReference type="Proteomes" id="UP000799118"/>
    </source>
</evidence>
<dbReference type="SUPFAM" id="SSF50729">
    <property type="entry name" value="PH domain-like"/>
    <property type="match status" value="1"/>
</dbReference>
<dbReference type="PROSITE" id="PS50006">
    <property type="entry name" value="FHA_DOMAIN"/>
    <property type="match status" value="1"/>
</dbReference>
<dbReference type="SUPFAM" id="SSF49879">
    <property type="entry name" value="SMAD/FHA domain"/>
    <property type="match status" value="1"/>
</dbReference>
<sequence length="1536" mass="170962">MAEAGDGNIKVVVRCRPLNSRELARGAKPLIRMSGNQTFLDPPEVGSSQDAKRATERKTMAFSFDKSYWSAGPRDEPGYCSQETLYDDLGKELLDHGFAGFNACILACSGKSYSMMGYGADKGIIPLTCSELFVRVEDRRAKDPNINFTVEVSYIEIYNEKVRDLLNPKNTGNLRVREHPSLGPYVEDLSKLVVSNYDEMMTLMDEGNKARTVAATNMNETSSRSHAVFTLLLTMKRHDADTNLDTEKVSRISLVDLAGSERANSTGATGQRLKEGANINKSLTTLGKVISSLAIASSGDTKKGKKGKAEEFVPYRDSVLTWLLKDSLGGNSKTAMIAAIAPADYEETLSTLRYADQAKKIRNKAVVNEDPNAKLVRELKEELEMLRARVSGSSGEDTFDPKVPPEKQKVTYQTKDGRIKTVTKAELQEQMETSEKLMESLNETWEQKMVRTQEVQKEREKALEELGISVEKNMVGVHTPKKTPHLVNLNEDPLMSECLIYQLKPGKTVVGRLDSDKPAAIRLSGDNILEEHCYFDNNDGKVFIHCLPDSVTFLNGKRMTPGQAHKLRTGFRIILGDNHVFRFNNPEEIRKQRDRATMKSNLQLSITAGDLDAAAAESSPATRPDSPASSIDADDVDWTFAQREAALARLGLDPTLNSLPDDDLNKLFEKVTKAKTIRERHLRSRPESSLSQADDVWSETGRPVPSEVATDDTSLEVPTSYNSPELGDGTLKDVQNHLENRLQAITAEGSSEAEDLIIEKEHMEHQLRLVRTQMKRLIDARSRGETELDQLDFEPVIYSAKQLRLIRKVLDKWRAHRSFSMAEVVLSNAVSIKEANVISKELGKDVSYNFTISSGGSLAAPASSVDTIAGLDQFGDVSDPVLRSATQPSVAIKVLDKRHNAIYVWSLDRLQQQLQRMRNLTTYIDRPSYTQHFSSDEPFYDLPPPEYSFIGNALISLAPVSRRLSCTSTVPIFCRYTAEAIGSCRVDLKLVNVVLAPSKHSNGRPSSPIPDIVPPGSKLSFFLTVDTVKGLAPNEFSAVHLQVRLSSLVGPTVSAEEVFPSAAVDLESSSLSELKFRRSFSIVATSKVLNHLRQGYAPVEFFAAVTPTYLERMERWDEMREQKLHPSQIFGTHDVVAWVQLCELAPDGEYVPVPALSQGALDPGSFSLHQGLQRRIVISLSSNSGQQFPWTEFTKMRIGNVRMLDNKGRVHESASKVLVTLPLLKEQTAEFKPDGTGFLFGQALWDSSVHDSLLLNKVTPANHRVLLQLTWAVAVNTCADPVQFSMDVAITIGTRDARPPSKFLSFFGSTKILTKSSSLFRVRLSPPLTRSAKDLWRLDTAEKYVRGEESLGVWKPRGISVVEDYGRLISMEQRAADVQAIRVILTTVPTRPIQSDALAWRADHLLQKALALWQRRFGHHGNIVLSQEPIPRSDSATKKGHLMILTDASQNTWEKRWFVLKRPHLHMYMHSNEVEEIGIVTLTGVNVESDPHKESLLGKQFSFTLFTSSNSHALAAPNLKEKQSWVAKLDPTRLPS</sequence>
<dbReference type="InterPro" id="IPR022140">
    <property type="entry name" value="Kinesin-like_KIF1-typ"/>
</dbReference>
<evidence type="ECO:0000256" key="3">
    <source>
        <dbReference type="ARBA" id="ARBA00022490"/>
    </source>
</evidence>
<evidence type="ECO:0000256" key="9">
    <source>
        <dbReference type="ARBA" id="ARBA00023212"/>
    </source>
</evidence>
<reference evidence="15" key="1">
    <citation type="journal article" date="2019" name="Environ. Microbiol.">
        <title>Fungal ecological strategies reflected in gene transcription - a case study of two litter decomposers.</title>
        <authorList>
            <person name="Barbi F."/>
            <person name="Kohler A."/>
            <person name="Barry K."/>
            <person name="Baskaran P."/>
            <person name="Daum C."/>
            <person name="Fauchery L."/>
            <person name="Ihrmark K."/>
            <person name="Kuo A."/>
            <person name="LaButti K."/>
            <person name="Lipzen A."/>
            <person name="Morin E."/>
            <person name="Grigoriev I.V."/>
            <person name="Henrissat B."/>
            <person name="Lindahl B."/>
            <person name="Martin F."/>
        </authorList>
    </citation>
    <scope>NUCLEOTIDE SEQUENCE</scope>
    <source>
        <strain evidence="15">JB14</strain>
    </source>
</reference>
<keyword evidence="7" id="KW-0175">Coiled coil</keyword>
<evidence type="ECO:0000256" key="10">
    <source>
        <dbReference type="PROSITE-ProRule" id="PRU00283"/>
    </source>
</evidence>
<dbReference type="InterPro" id="IPR022164">
    <property type="entry name" value="Kinesin-like"/>
</dbReference>
<dbReference type="EMBL" id="ML769473">
    <property type="protein sequence ID" value="KAE9399101.1"/>
    <property type="molecule type" value="Genomic_DNA"/>
</dbReference>
<comment type="similarity">
    <text evidence="10">Belongs to the TRAFAC class myosin-kinesin ATPase superfamily. Kinesin family.</text>
</comment>
<dbReference type="Gene3D" id="6.10.250.2520">
    <property type="match status" value="1"/>
</dbReference>
<dbReference type="GO" id="GO:0008574">
    <property type="term" value="F:plus-end-directed microtubule motor activity"/>
    <property type="evidence" value="ECO:0007669"/>
    <property type="project" value="UniProtKB-ARBA"/>
</dbReference>
<accession>A0A6A4HNA9</accession>
<keyword evidence="3" id="KW-0963">Cytoplasm</keyword>
<evidence type="ECO:0000259" key="14">
    <source>
        <dbReference type="PROSITE" id="PS50067"/>
    </source>
</evidence>
<dbReference type="SUPFAM" id="SSF52540">
    <property type="entry name" value="P-loop containing nucleoside triphosphate hydrolases"/>
    <property type="match status" value="1"/>
</dbReference>
<evidence type="ECO:0000256" key="2">
    <source>
        <dbReference type="ARBA" id="ARBA00022448"/>
    </source>
</evidence>
<evidence type="ECO:0000256" key="11">
    <source>
        <dbReference type="SAM" id="MobiDB-lite"/>
    </source>
</evidence>
<dbReference type="PROSITE" id="PS00411">
    <property type="entry name" value="KINESIN_MOTOR_1"/>
    <property type="match status" value="1"/>
</dbReference>
<dbReference type="SMART" id="SM00129">
    <property type="entry name" value="KISc"/>
    <property type="match status" value="1"/>
</dbReference>
<dbReference type="InterPro" id="IPR019821">
    <property type="entry name" value="Kinesin_motor_CS"/>
</dbReference>
<dbReference type="SMART" id="SM00233">
    <property type="entry name" value="PH"/>
    <property type="match status" value="1"/>
</dbReference>
<keyword evidence="16" id="KW-1185">Reference proteome</keyword>
<dbReference type="InterPro" id="IPR049780">
    <property type="entry name" value="PH_KIFIA_KIFIB"/>
</dbReference>
<dbReference type="Pfam" id="PF16183">
    <property type="entry name" value="Kinesin_assoc"/>
    <property type="match status" value="1"/>
</dbReference>
<dbReference type="PROSITE" id="PS50003">
    <property type="entry name" value="PH_DOMAIN"/>
    <property type="match status" value="1"/>
</dbReference>
<dbReference type="InterPro" id="IPR027417">
    <property type="entry name" value="P-loop_NTPase"/>
</dbReference>
<keyword evidence="8" id="KW-0505">Motor protein</keyword>
<dbReference type="FunFam" id="3.40.850.10:FF:000047">
    <property type="entry name" value="Kinesin family protein"/>
    <property type="match status" value="1"/>
</dbReference>
<feature type="region of interest" description="Disordered" evidence="11">
    <location>
        <begin position="679"/>
        <end position="728"/>
    </location>
</feature>
<dbReference type="PRINTS" id="PR00380">
    <property type="entry name" value="KINESINHEAVY"/>
</dbReference>
<dbReference type="InterPro" id="IPR001849">
    <property type="entry name" value="PH_domain"/>
</dbReference>
<dbReference type="GO" id="GO:0005524">
    <property type="term" value="F:ATP binding"/>
    <property type="evidence" value="ECO:0007669"/>
    <property type="project" value="UniProtKB-KW"/>
</dbReference>
<dbReference type="GO" id="GO:0008017">
    <property type="term" value="F:microtubule binding"/>
    <property type="evidence" value="ECO:0007669"/>
    <property type="project" value="InterPro"/>
</dbReference>
<keyword evidence="2" id="KW-0813">Transport</keyword>
<dbReference type="CDD" id="cd22705">
    <property type="entry name" value="FHA_KIF1"/>
    <property type="match status" value="1"/>
</dbReference>
<dbReference type="Proteomes" id="UP000799118">
    <property type="component" value="Unassembled WGS sequence"/>
</dbReference>
<dbReference type="Pfam" id="PF12423">
    <property type="entry name" value="KIF1B"/>
    <property type="match status" value="1"/>
</dbReference>
<dbReference type="OrthoDB" id="3176171at2759"/>